<evidence type="ECO:0000313" key="2">
    <source>
        <dbReference type="Proteomes" id="UP000291121"/>
    </source>
</evidence>
<sequence length="172" mass="18991">MHSYITLGVGSSYPLETPCHEGAAAQFLVKPGNILQVMMPSIMNSELSALKKGKIRSGFITQGKTIFILFEIGDLLFECPFKPSIIPQDLISIPDLTNANQRMLVDMHVIDTDTNNLCALRSFTLAPALTEKLIAQAKKIRESANVTCELQDIVHQSLFSMFKTAKLYKCGV</sequence>
<reference evidence="1 2" key="1">
    <citation type="submission" date="2017-11" db="EMBL/GenBank/DDBJ databases">
        <title>Genome sequence of Pseudomonas arsenicoxydans ACM1.</title>
        <authorList>
            <person name="Nascimento F.X."/>
        </authorList>
    </citation>
    <scope>NUCLEOTIDE SEQUENCE [LARGE SCALE GENOMIC DNA]</scope>
    <source>
        <strain evidence="1 2">ACM1</strain>
    </source>
</reference>
<evidence type="ECO:0000313" key="1">
    <source>
        <dbReference type="EMBL" id="QAY85906.1"/>
    </source>
</evidence>
<dbReference type="AlphaFoldDB" id="A0A4P6G6K3"/>
<organism evidence="1 2">
    <name type="scientific">Pseudomonas arsenicoxydans</name>
    <dbReference type="NCBI Taxonomy" id="702115"/>
    <lineage>
        <taxon>Bacteria</taxon>
        <taxon>Pseudomonadati</taxon>
        <taxon>Pseudomonadota</taxon>
        <taxon>Gammaproteobacteria</taxon>
        <taxon>Pseudomonadales</taxon>
        <taxon>Pseudomonadaceae</taxon>
        <taxon>Pseudomonas</taxon>
    </lineage>
</organism>
<accession>A0A4P6G6K3</accession>
<dbReference type="EMBL" id="CP024767">
    <property type="protein sequence ID" value="QAY85906.1"/>
    <property type="molecule type" value="Genomic_DNA"/>
</dbReference>
<dbReference type="RefSeq" id="WP_205892822.1">
    <property type="nucleotide sequence ID" value="NZ_CP024767.1"/>
</dbReference>
<keyword evidence="2" id="KW-1185">Reference proteome</keyword>
<name>A0A4P6G6K3_9PSED</name>
<dbReference type="Proteomes" id="UP000291121">
    <property type="component" value="Chromosome"/>
</dbReference>
<protein>
    <submittedName>
        <fullName evidence="1">Uncharacterized protein</fullName>
    </submittedName>
</protein>
<gene>
    <name evidence="1" type="ORF">CUN61_18795</name>
</gene>
<proteinExistence type="predicted"/>